<dbReference type="Gene3D" id="1.50.10.10">
    <property type="match status" value="1"/>
</dbReference>
<dbReference type="Pfam" id="PF06202">
    <property type="entry name" value="GDE_C"/>
    <property type="match status" value="1"/>
</dbReference>
<dbReference type="PANTHER" id="PTHR10569">
    <property type="entry name" value="GLYCOGEN DEBRANCHING ENZYME"/>
    <property type="match status" value="1"/>
</dbReference>
<dbReference type="NCBIfam" id="TIGR01561">
    <property type="entry name" value="gde_arch"/>
    <property type="match status" value="1"/>
</dbReference>
<dbReference type="PANTHER" id="PTHR10569:SF2">
    <property type="entry name" value="GLYCOGEN DEBRANCHING ENZYME"/>
    <property type="match status" value="1"/>
</dbReference>
<evidence type="ECO:0000313" key="3">
    <source>
        <dbReference type="EMBL" id="MUG25276.1"/>
    </source>
</evidence>
<evidence type="ECO:0000259" key="2">
    <source>
        <dbReference type="Pfam" id="PF12439"/>
    </source>
</evidence>
<feature type="domain" description="Glycogen debranching enzyme C-terminal" evidence="1">
    <location>
        <begin position="318"/>
        <end position="690"/>
    </location>
</feature>
<reference evidence="3 4" key="1">
    <citation type="submission" date="2019-11" db="EMBL/GenBank/DDBJ databases">
        <title>Draft genome sequences of five Paenibacillus species of dairy origin.</title>
        <authorList>
            <person name="Olajide A.M."/>
            <person name="Chen S."/>
            <person name="Lapointe G."/>
        </authorList>
    </citation>
    <scope>NUCLEOTIDE SEQUENCE [LARGE SCALE GENOMIC DNA]</scope>
    <source>
        <strain evidence="3 4">3CT49</strain>
    </source>
</reference>
<dbReference type="Pfam" id="PF12439">
    <property type="entry name" value="GDE_N"/>
    <property type="match status" value="1"/>
</dbReference>
<dbReference type="AlphaFoldDB" id="A0A6N8EYK3"/>
<dbReference type="InterPro" id="IPR032790">
    <property type="entry name" value="GDE_C"/>
</dbReference>
<dbReference type="InterPro" id="IPR024742">
    <property type="entry name" value="Glycogen_debranch_N"/>
</dbReference>
<dbReference type="SUPFAM" id="SSF48208">
    <property type="entry name" value="Six-hairpin glycosidases"/>
    <property type="match status" value="1"/>
</dbReference>
<dbReference type="GO" id="GO:0004135">
    <property type="term" value="F:amylo-alpha-1,6-glucosidase activity"/>
    <property type="evidence" value="ECO:0007669"/>
    <property type="project" value="InterPro"/>
</dbReference>
<dbReference type="RefSeq" id="WP_155620950.1">
    <property type="nucleotide sequence ID" value="NZ_CP086393.1"/>
</dbReference>
<organism evidence="3 4">
    <name type="scientific">Paenibacillus macerans</name>
    <name type="common">Bacillus macerans</name>
    <dbReference type="NCBI Taxonomy" id="44252"/>
    <lineage>
        <taxon>Bacteria</taxon>
        <taxon>Bacillati</taxon>
        <taxon>Bacillota</taxon>
        <taxon>Bacilli</taxon>
        <taxon>Bacillales</taxon>
        <taxon>Paenibacillaceae</taxon>
        <taxon>Paenibacillus</taxon>
    </lineage>
</organism>
<proteinExistence type="predicted"/>
<dbReference type="InterPro" id="IPR010401">
    <property type="entry name" value="AGL/Gdb1"/>
</dbReference>
<evidence type="ECO:0000313" key="4">
    <source>
        <dbReference type="Proteomes" id="UP000442469"/>
    </source>
</evidence>
<dbReference type="FunFam" id="1.50.10.10:FF:000073">
    <property type="entry name" value="Glycogen debranching enzyme, hypothetical (TreX-like)"/>
    <property type="match status" value="1"/>
</dbReference>
<sequence length="707" mass="80016">MSQVREQVQVQVQVQVQAKDRGAADRAYILGRSAWRTLEEGNEKEWLIGNGIGGYANHSVPGGGFRMSHGYLVASARAPVNRMLVFTRIQEQVCMGGQTYELASQQYINWRKDGHRYLRRFKLDTVPEYDYQVEDVNIRKTISLEYGHNTAAVCYEIAGGKERAQIKLVPLFNYRSPGDVSEKGSLRFETKLEGNVLRLTPESGPDVTISFMASAGEYLDRSTLPVTMATPSHMYEEGHFYAFENRNGFLGVDCHYTPYEINVTIEPYERKAFYFKCSTEPLDGKDGFAIVREYKERMDKLVAAAGYGDRLADRLVEAADHFIVDRESTGLKTVLAGYPWFTDWGRDTMIALPGLALATRRFAEAREILESFSRYVRGGLIPNMFPDDGQEPLYNTVDASLWYVHAVYEYLKHTGGEDDYRFIRATVYPTLKEIVAAYRGGTDFSIGMDEDGLIHAGGGLDQVTWMDVRVGDWVVTPRHGKPVEINALWYNALCIMARLAERFGETEPYDELAQKVRESFRSRFWNEADQCLYDVVDVPQKDGGFNNDPSIRPNQIWAVSLPFTMLPPDQEKAVVGTVYKHLYTPYGLRSLSFRDPRFRPRYIGKLIDRDGAYHMGTVWAFPLGAFITAYCKVNGYSQRAVLAAKEMCAVVEDHLQDGGIGGIAEIFDGEFACTGRGCFTQAWSVGEILRTYTEDVLPHLRNLRGKE</sequence>
<dbReference type="GO" id="GO:0004134">
    <property type="term" value="F:4-alpha-glucanotransferase activity"/>
    <property type="evidence" value="ECO:0007669"/>
    <property type="project" value="InterPro"/>
</dbReference>
<evidence type="ECO:0000259" key="1">
    <source>
        <dbReference type="Pfam" id="PF06202"/>
    </source>
</evidence>
<protein>
    <submittedName>
        <fullName evidence="3">Glycogen debranching protein</fullName>
    </submittedName>
</protein>
<comment type="caution">
    <text evidence="3">The sequence shown here is derived from an EMBL/GenBank/DDBJ whole genome shotgun (WGS) entry which is preliminary data.</text>
</comment>
<accession>A0A6N8EYK3</accession>
<dbReference type="InterPro" id="IPR008928">
    <property type="entry name" value="6-hairpin_glycosidase_sf"/>
</dbReference>
<dbReference type="InterPro" id="IPR012341">
    <property type="entry name" value="6hp_glycosidase-like_sf"/>
</dbReference>
<name>A0A6N8EYK3_PAEMA</name>
<gene>
    <name evidence="3" type="ORF">GNQ08_23190</name>
</gene>
<feature type="domain" description="Glycogen debranching enzyme bacterial and archaeal type N-terminal" evidence="2">
    <location>
        <begin position="44"/>
        <end position="270"/>
    </location>
</feature>
<dbReference type="Proteomes" id="UP000442469">
    <property type="component" value="Unassembled WGS sequence"/>
</dbReference>
<dbReference type="InterPro" id="IPR006451">
    <property type="entry name" value="Glycogen_debranch_arc"/>
</dbReference>
<dbReference type="GO" id="GO:0005980">
    <property type="term" value="P:glycogen catabolic process"/>
    <property type="evidence" value="ECO:0007669"/>
    <property type="project" value="InterPro"/>
</dbReference>
<dbReference type="EMBL" id="WNZZ01000023">
    <property type="protein sequence ID" value="MUG25276.1"/>
    <property type="molecule type" value="Genomic_DNA"/>
</dbReference>